<feature type="compositionally biased region" description="Low complexity" evidence="1">
    <location>
        <begin position="157"/>
        <end position="169"/>
    </location>
</feature>
<feature type="compositionally biased region" description="Low complexity" evidence="1">
    <location>
        <begin position="42"/>
        <end position="87"/>
    </location>
</feature>
<evidence type="ECO:0000313" key="2">
    <source>
        <dbReference type="EMBL" id="ORY44512.1"/>
    </source>
</evidence>
<comment type="caution">
    <text evidence="2">The sequence shown here is derived from an EMBL/GenBank/DDBJ whole genome shotgun (WGS) entry which is preliminary data.</text>
</comment>
<dbReference type="Proteomes" id="UP000193642">
    <property type="component" value="Unassembled WGS sequence"/>
</dbReference>
<proteinExistence type="predicted"/>
<organism evidence="2 3">
    <name type="scientific">Rhizoclosmatium globosum</name>
    <dbReference type="NCBI Taxonomy" id="329046"/>
    <lineage>
        <taxon>Eukaryota</taxon>
        <taxon>Fungi</taxon>
        <taxon>Fungi incertae sedis</taxon>
        <taxon>Chytridiomycota</taxon>
        <taxon>Chytridiomycota incertae sedis</taxon>
        <taxon>Chytridiomycetes</taxon>
        <taxon>Chytridiales</taxon>
        <taxon>Chytriomycetaceae</taxon>
        <taxon>Rhizoclosmatium</taxon>
    </lineage>
</organism>
<dbReference type="AlphaFoldDB" id="A0A1Y2CBU7"/>
<keyword evidence="3" id="KW-1185">Reference proteome</keyword>
<feature type="region of interest" description="Disordered" evidence="1">
    <location>
        <begin position="135"/>
        <end position="169"/>
    </location>
</feature>
<protein>
    <submittedName>
        <fullName evidence="2">Uncharacterized protein</fullName>
    </submittedName>
</protein>
<evidence type="ECO:0000313" key="3">
    <source>
        <dbReference type="Proteomes" id="UP000193642"/>
    </source>
</evidence>
<feature type="compositionally biased region" description="Basic residues" evidence="1">
    <location>
        <begin position="135"/>
        <end position="146"/>
    </location>
</feature>
<gene>
    <name evidence="2" type="ORF">BCR33DRAFT_738095</name>
</gene>
<feature type="region of interest" description="Disordered" evidence="1">
    <location>
        <begin position="1"/>
        <end position="89"/>
    </location>
</feature>
<name>A0A1Y2CBU7_9FUNG</name>
<evidence type="ECO:0000256" key="1">
    <source>
        <dbReference type="SAM" id="MobiDB-lite"/>
    </source>
</evidence>
<reference evidence="2 3" key="1">
    <citation type="submission" date="2016-07" db="EMBL/GenBank/DDBJ databases">
        <title>Pervasive Adenine N6-methylation of Active Genes in Fungi.</title>
        <authorList>
            <consortium name="DOE Joint Genome Institute"/>
            <person name="Mondo S.J."/>
            <person name="Dannebaum R.O."/>
            <person name="Kuo R.C."/>
            <person name="Labutti K."/>
            <person name="Haridas S."/>
            <person name="Kuo A."/>
            <person name="Salamov A."/>
            <person name="Ahrendt S.R."/>
            <person name="Lipzen A."/>
            <person name="Sullivan W."/>
            <person name="Andreopoulos W.B."/>
            <person name="Clum A."/>
            <person name="Lindquist E."/>
            <person name="Daum C."/>
            <person name="Ramamoorthy G.K."/>
            <person name="Gryganskyi A."/>
            <person name="Culley D."/>
            <person name="Magnuson J.K."/>
            <person name="James T.Y."/>
            <person name="O'Malley M.A."/>
            <person name="Stajich J.E."/>
            <person name="Spatafora J.W."/>
            <person name="Visel A."/>
            <person name="Grigoriev I.V."/>
        </authorList>
    </citation>
    <scope>NUCLEOTIDE SEQUENCE [LARGE SCALE GENOMIC DNA]</scope>
    <source>
        <strain evidence="2 3">JEL800</strain>
    </source>
</reference>
<accession>A0A1Y2CBU7</accession>
<dbReference type="EMBL" id="MCGO01000022">
    <property type="protein sequence ID" value="ORY44512.1"/>
    <property type="molecule type" value="Genomic_DNA"/>
</dbReference>
<sequence>MSIPTDLRLRWNSLSGSEQRRLRHAASNLSSLPQKPTPTPTPKAAVQVESRVPSSQPQPQSQSQSQSSQPLSQSRFQNSQNSQQKKSLVTPKVPSIDLLLKNGITRSLAQPALPLYSTTNTPAPVLTPTLPKMHSLMKSRQSRKPNHPNVSEPVKKSIPQPSSSSQGNSLSYLRSLANENERLYDDPSRVTSTIDYCQILTSDCDALDDVDSVVPTL</sequence>